<name>A0A3M7M2M7_9PLEO</name>
<evidence type="ECO:0000313" key="2">
    <source>
        <dbReference type="Proteomes" id="UP000265663"/>
    </source>
</evidence>
<dbReference type="Proteomes" id="UP000265663">
    <property type="component" value="Unassembled WGS sequence"/>
</dbReference>
<gene>
    <name evidence="1" type="ORF">GMOD_00002537</name>
</gene>
<reference evidence="1 2" key="1">
    <citation type="journal article" date="2014" name="PLoS ONE">
        <title>De novo Genome Assembly of the Fungal Plant Pathogen Pyrenophora semeniperda.</title>
        <authorList>
            <person name="Soliai M.M."/>
            <person name="Meyer S.E."/>
            <person name="Udall J.A."/>
            <person name="Elzinga D.E."/>
            <person name="Hermansen R.A."/>
            <person name="Bodily P.M."/>
            <person name="Hart A.A."/>
            <person name="Coleman C.E."/>
        </authorList>
    </citation>
    <scope>NUCLEOTIDE SEQUENCE [LARGE SCALE GENOMIC DNA]</scope>
    <source>
        <strain evidence="1 2">CCB06</strain>
        <tissue evidence="1">Mycelium</tissue>
    </source>
</reference>
<accession>A0A3M7M2M7</accession>
<sequence>MKEAHLILLHLATGEHVSARLQEMANGDHVPLKARGSAGTTCVRKPTTARCAIRITERICTIQSACPGVIYRSKQSPDTASANQKGRSPTSTVMLFFLRSLLHAQNNTASFL</sequence>
<evidence type="ECO:0000313" key="1">
    <source>
        <dbReference type="EMBL" id="RMZ68722.1"/>
    </source>
</evidence>
<dbReference type="EMBL" id="KE747817">
    <property type="protein sequence ID" value="RMZ68722.1"/>
    <property type="molecule type" value="Genomic_DNA"/>
</dbReference>
<organism evidence="1 2">
    <name type="scientific">Pyrenophora seminiperda CCB06</name>
    <dbReference type="NCBI Taxonomy" id="1302712"/>
    <lineage>
        <taxon>Eukaryota</taxon>
        <taxon>Fungi</taxon>
        <taxon>Dikarya</taxon>
        <taxon>Ascomycota</taxon>
        <taxon>Pezizomycotina</taxon>
        <taxon>Dothideomycetes</taxon>
        <taxon>Pleosporomycetidae</taxon>
        <taxon>Pleosporales</taxon>
        <taxon>Pleosporineae</taxon>
        <taxon>Pleosporaceae</taxon>
        <taxon>Pyrenophora</taxon>
    </lineage>
</organism>
<proteinExistence type="predicted"/>
<keyword evidence="2" id="KW-1185">Reference proteome</keyword>
<dbReference type="AlphaFoldDB" id="A0A3M7M2M7"/>
<protein>
    <submittedName>
        <fullName evidence="1">Uncharacterized protein</fullName>
    </submittedName>
</protein>